<dbReference type="EC" id="3.2.1.52" evidence="3"/>
<name>A0ABU2ZT35_9ALTE</name>
<accession>A0ABU2ZT35</accession>
<dbReference type="Pfam" id="PF03173">
    <property type="entry name" value="CHB_HEX"/>
    <property type="match status" value="1"/>
</dbReference>
<dbReference type="EMBL" id="JAVRHX010000004">
    <property type="protein sequence ID" value="MDT0595798.1"/>
    <property type="molecule type" value="Genomic_DNA"/>
</dbReference>
<dbReference type="SUPFAM" id="SSF49384">
    <property type="entry name" value="Carbohydrate-binding domain"/>
    <property type="match status" value="1"/>
</dbReference>
<dbReference type="InterPro" id="IPR015883">
    <property type="entry name" value="Glyco_hydro_20_cat"/>
</dbReference>
<comment type="caution">
    <text evidence="10">The sequence shown here is derived from an EMBL/GenBank/DDBJ whole genome shotgun (WGS) entry which is preliminary data.</text>
</comment>
<sequence length="894" mass="101162">MKGRIQHCYFLFFIFIKAMALLGLLGGICVKAYSNSEKGDARIELLEAAANNIQIKISVQHNYLDSGCPNSAASCYQATLYLKLATQMPKQWRILFSHLSPINKVQSENFTIRHINGDLHEIRPINNSAEQAYDPLKEYQISFFGFTPLVSESILFPNYLLVSNDSHARVIASTLSQQMPGQQIPKHQHVLPFTLNEQLKRGANDAVAIATATERLERFSSRSALSLNDKPPNSPRIIPNVKHSAWTHIRLDIKEGIALPDTIKQNASLYHAITQRLSNNGITLNDKGIKVQLVGKPKGSHEPDMKDANLQINHAQSEVYHLSITDNSIIVKFTDNAGLYYAFMSLAQLYSKDSQSLPIGTINDSPSLGFRGLHIDVSRNFRSKAFILQTIDQMSYFKLNKLHLHLADDEGWRLQIMSLPELTEIGGYRCFDERETQCLLPQLAGGDGVSQDTVQNSGFYTVDDYQAILKYAHARQVEIIPSFDMPGHSRAAIVSMRARYYRLMQENKPEQATQFLLTEFEDQSRYRSIQHYNDNTLNPCLPSTYRFIEEVLNNLIAIHHTAGVPLKRYHLGADETAGAWQNSPACARFIAKHKNMSEVSELGPYFIERVTNIVSNLGITPAAWSDGLSSTNPHNLPSNIQANAWETLYSGGHSKAHEKLNRGWQVVLSTPDVLYFDFPYEADPIEPGYYWGSRYTDTYQVFQFMPFNLPAHAELWSDNFERPYSANAKVTKKRDITGIQGQLWGETVRTDAQANYMLYPRLLALAERAWHTPTWAEKYQGDKDYSVNTNQIDKDQKTAIASDWKAFTQLLTTKTLAQLVRDGVIPRVPLPGANMQNNTLIMQSAFTGLILEYRLEDSDWQRYDKPVPVDHAHGIEIRARIGSTNISSRIQKLQ</sequence>
<comment type="similarity">
    <text evidence="2">Belongs to the glycosyl hydrolase 20 family.</text>
</comment>
<comment type="catalytic activity">
    <reaction evidence="1">
        <text>Hydrolysis of terminal non-reducing N-acetyl-D-hexosamine residues in N-acetyl-beta-D-hexosaminides.</text>
        <dbReference type="EC" id="3.2.1.52"/>
    </reaction>
</comment>
<evidence type="ECO:0000256" key="7">
    <source>
        <dbReference type="ARBA" id="ARBA00033000"/>
    </source>
</evidence>
<keyword evidence="8" id="KW-0472">Membrane</keyword>
<dbReference type="SMART" id="SM01081">
    <property type="entry name" value="CHB_HEX"/>
    <property type="match status" value="1"/>
</dbReference>
<evidence type="ECO:0000256" key="3">
    <source>
        <dbReference type="ARBA" id="ARBA00012663"/>
    </source>
</evidence>
<dbReference type="Proteomes" id="UP001253545">
    <property type="component" value="Unassembled WGS sequence"/>
</dbReference>
<evidence type="ECO:0000313" key="11">
    <source>
        <dbReference type="Proteomes" id="UP001253545"/>
    </source>
</evidence>
<keyword evidence="8" id="KW-1133">Transmembrane helix</keyword>
<dbReference type="SUPFAM" id="SSF55545">
    <property type="entry name" value="beta-N-acetylhexosaminidase-like domain"/>
    <property type="match status" value="1"/>
</dbReference>
<dbReference type="PANTHER" id="PTHR22600:SF57">
    <property type="entry name" value="BETA-N-ACETYLHEXOSAMINIDASE"/>
    <property type="match status" value="1"/>
</dbReference>
<dbReference type="Gene3D" id="3.20.20.80">
    <property type="entry name" value="Glycosidases"/>
    <property type="match status" value="1"/>
</dbReference>
<dbReference type="SUPFAM" id="SSF51445">
    <property type="entry name" value="(Trans)glycosidases"/>
    <property type="match status" value="1"/>
</dbReference>
<proteinExistence type="inferred from homology"/>
<dbReference type="InterPro" id="IPR029018">
    <property type="entry name" value="Hex-like_dom2"/>
</dbReference>
<dbReference type="InterPro" id="IPR004866">
    <property type="entry name" value="CHB/HEX_N_dom"/>
</dbReference>
<dbReference type="InterPro" id="IPR015882">
    <property type="entry name" value="HEX_bac_N"/>
</dbReference>
<dbReference type="InterPro" id="IPR017853">
    <property type="entry name" value="GH"/>
</dbReference>
<dbReference type="PANTHER" id="PTHR22600">
    <property type="entry name" value="BETA-HEXOSAMINIDASE"/>
    <property type="match status" value="1"/>
</dbReference>
<evidence type="ECO:0000256" key="4">
    <source>
        <dbReference type="ARBA" id="ARBA00022801"/>
    </source>
</evidence>
<evidence type="ECO:0000313" key="10">
    <source>
        <dbReference type="EMBL" id="MDT0595798.1"/>
    </source>
</evidence>
<dbReference type="InterPro" id="IPR004867">
    <property type="entry name" value="CHB_C_dom"/>
</dbReference>
<dbReference type="Pfam" id="PF02838">
    <property type="entry name" value="Glyco_hydro_20b"/>
    <property type="match status" value="1"/>
</dbReference>
<dbReference type="InterPro" id="IPR008965">
    <property type="entry name" value="CBM2/CBM3_carb-bd_dom_sf"/>
</dbReference>
<dbReference type="Pfam" id="PF03174">
    <property type="entry name" value="CHB_HEX_C"/>
    <property type="match status" value="1"/>
</dbReference>
<gene>
    <name evidence="10" type="ORF">RM552_13140</name>
</gene>
<dbReference type="SUPFAM" id="SSF81296">
    <property type="entry name" value="E set domains"/>
    <property type="match status" value="1"/>
</dbReference>
<reference evidence="10 11" key="1">
    <citation type="submission" date="2023-09" db="EMBL/GenBank/DDBJ databases">
        <authorList>
            <person name="Rey-Velasco X."/>
        </authorList>
    </citation>
    <scope>NUCLEOTIDE SEQUENCE [LARGE SCALE GENOMIC DNA]</scope>
    <source>
        <strain evidence="10 11">P117</strain>
    </source>
</reference>
<dbReference type="InterPro" id="IPR013783">
    <property type="entry name" value="Ig-like_fold"/>
</dbReference>
<keyword evidence="5" id="KW-0326">Glycosidase</keyword>
<dbReference type="PRINTS" id="PR00738">
    <property type="entry name" value="GLHYDRLASE20"/>
</dbReference>
<feature type="domain" description="Chitobiase/beta-hexosaminidases N-terminal" evidence="9">
    <location>
        <begin position="51"/>
        <end position="214"/>
    </location>
</feature>
<evidence type="ECO:0000256" key="1">
    <source>
        <dbReference type="ARBA" id="ARBA00001231"/>
    </source>
</evidence>
<dbReference type="Gene3D" id="3.30.379.10">
    <property type="entry name" value="Chitobiase/beta-hexosaminidase domain 2-like"/>
    <property type="match status" value="1"/>
</dbReference>
<evidence type="ECO:0000256" key="6">
    <source>
        <dbReference type="ARBA" id="ARBA00030512"/>
    </source>
</evidence>
<keyword evidence="4" id="KW-0378">Hydrolase</keyword>
<dbReference type="RefSeq" id="WP_311369324.1">
    <property type="nucleotide sequence ID" value="NZ_JAVRHX010000004.1"/>
</dbReference>
<keyword evidence="11" id="KW-1185">Reference proteome</keyword>
<dbReference type="Gene3D" id="2.60.40.10">
    <property type="entry name" value="Immunoglobulins"/>
    <property type="match status" value="1"/>
</dbReference>
<dbReference type="Gene3D" id="2.60.40.290">
    <property type="match status" value="1"/>
</dbReference>
<dbReference type="Pfam" id="PF00728">
    <property type="entry name" value="Glyco_hydro_20"/>
    <property type="match status" value="1"/>
</dbReference>
<dbReference type="InterPro" id="IPR025705">
    <property type="entry name" value="Beta_hexosaminidase_sua/sub"/>
</dbReference>
<organism evidence="10 11">
    <name type="scientific">Glaciecola petra</name>
    <dbReference type="NCBI Taxonomy" id="3075602"/>
    <lineage>
        <taxon>Bacteria</taxon>
        <taxon>Pseudomonadati</taxon>
        <taxon>Pseudomonadota</taxon>
        <taxon>Gammaproteobacteria</taxon>
        <taxon>Alteromonadales</taxon>
        <taxon>Alteromonadaceae</taxon>
        <taxon>Glaciecola</taxon>
    </lineage>
</organism>
<keyword evidence="8" id="KW-0812">Transmembrane</keyword>
<protein>
    <recommendedName>
        <fullName evidence="3">beta-N-acetylhexosaminidase</fullName>
        <ecNumber evidence="3">3.2.1.52</ecNumber>
    </recommendedName>
    <alternativeName>
        <fullName evidence="6">Beta-N-acetylhexosaminidase</fullName>
    </alternativeName>
    <alternativeName>
        <fullName evidence="7">N-acetyl-beta-glucosaminidase</fullName>
    </alternativeName>
</protein>
<evidence type="ECO:0000256" key="5">
    <source>
        <dbReference type="ARBA" id="ARBA00023295"/>
    </source>
</evidence>
<evidence type="ECO:0000256" key="2">
    <source>
        <dbReference type="ARBA" id="ARBA00006285"/>
    </source>
</evidence>
<dbReference type="InterPro" id="IPR014756">
    <property type="entry name" value="Ig_E-set"/>
</dbReference>
<evidence type="ECO:0000256" key="8">
    <source>
        <dbReference type="SAM" id="Phobius"/>
    </source>
</evidence>
<evidence type="ECO:0000259" key="9">
    <source>
        <dbReference type="SMART" id="SM01081"/>
    </source>
</evidence>
<dbReference type="InterPro" id="IPR012291">
    <property type="entry name" value="CBM2_carb-bd_dom_sf"/>
</dbReference>
<feature type="transmembrane region" description="Helical" evidence="8">
    <location>
        <begin position="7"/>
        <end position="28"/>
    </location>
</feature>